<protein>
    <submittedName>
        <fullName evidence="1">Uncharacterized protein</fullName>
    </submittedName>
</protein>
<dbReference type="AlphaFoldDB" id="A0A2N5UE05"/>
<keyword evidence="2" id="KW-1185">Reference proteome</keyword>
<organism evidence="1 2">
    <name type="scientific">Puccinia coronata f. sp. avenae</name>
    <dbReference type="NCBI Taxonomy" id="200324"/>
    <lineage>
        <taxon>Eukaryota</taxon>
        <taxon>Fungi</taxon>
        <taxon>Dikarya</taxon>
        <taxon>Basidiomycota</taxon>
        <taxon>Pucciniomycotina</taxon>
        <taxon>Pucciniomycetes</taxon>
        <taxon>Pucciniales</taxon>
        <taxon>Pucciniaceae</taxon>
        <taxon>Puccinia</taxon>
    </lineage>
</organism>
<comment type="caution">
    <text evidence="1">The sequence shown here is derived from an EMBL/GenBank/DDBJ whole genome shotgun (WGS) entry which is preliminary data.</text>
</comment>
<proteinExistence type="predicted"/>
<evidence type="ECO:0000313" key="2">
    <source>
        <dbReference type="Proteomes" id="UP000235388"/>
    </source>
</evidence>
<evidence type="ECO:0000313" key="1">
    <source>
        <dbReference type="EMBL" id="PLW35979.1"/>
    </source>
</evidence>
<dbReference type="EMBL" id="PGCJ01000247">
    <property type="protein sequence ID" value="PLW35979.1"/>
    <property type="molecule type" value="Genomic_DNA"/>
</dbReference>
<sequence length="163" mass="17619">MAPNTPLFCSQSSDCLQTTPLHQHRQTTVPPPPTTLFDIDSASRHGKRTTGIATPSCTTIPAGLEDPFGPSSEAEIPKCVPKVPNKEESDNGHKINPRLQIFMLTLLGVEENQEAIQNQLERMTNKERIAALLGTNAAVIKRLDALTLLMAGGPVKSEVNSLL</sequence>
<gene>
    <name evidence="1" type="ORF">PCANC_15802</name>
</gene>
<accession>A0A2N5UE05</accession>
<name>A0A2N5UE05_9BASI</name>
<dbReference type="Proteomes" id="UP000235388">
    <property type="component" value="Unassembled WGS sequence"/>
</dbReference>
<reference evidence="1 2" key="1">
    <citation type="submission" date="2017-11" db="EMBL/GenBank/DDBJ databases">
        <title>De novo assembly and phasing of dikaryotic genomes from two isolates of Puccinia coronata f. sp. avenae, the causal agent of oat crown rust.</title>
        <authorList>
            <person name="Miller M.E."/>
            <person name="Zhang Y."/>
            <person name="Omidvar V."/>
            <person name="Sperschneider J."/>
            <person name="Schwessinger B."/>
            <person name="Raley C."/>
            <person name="Palmer J.M."/>
            <person name="Garnica D."/>
            <person name="Upadhyaya N."/>
            <person name="Rathjen J."/>
            <person name="Taylor J.M."/>
            <person name="Park R.F."/>
            <person name="Dodds P.N."/>
            <person name="Hirsch C.D."/>
            <person name="Kianian S.F."/>
            <person name="Figueroa M."/>
        </authorList>
    </citation>
    <scope>NUCLEOTIDE SEQUENCE [LARGE SCALE GENOMIC DNA]</scope>
    <source>
        <strain evidence="1">12NC29</strain>
    </source>
</reference>